<organism evidence="3 4">
    <name type="scientific">Limulus polyphemus</name>
    <name type="common">Atlantic horseshoe crab</name>
    <dbReference type="NCBI Taxonomy" id="6850"/>
    <lineage>
        <taxon>Eukaryota</taxon>
        <taxon>Metazoa</taxon>
        <taxon>Ecdysozoa</taxon>
        <taxon>Arthropoda</taxon>
        <taxon>Chelicerata</taxon>
        <taxon>Merostomata</taxon>
        <taxon>Xiphosura</taxon>
        <taxon>Limulidae</taxon>
        <taxon>Limulus</taxon>
    </lineage>
</organism>
<name>A0ABM1BJ90_LIMPO</name>
<dbReference type="SUPFAM" id="SSF47113">
    <property type="entry name" value="Histone-fold"/>
    <property type="match status" value="1"/>
</dbReference>
<accession>A0ABM1BJ90</accession>
<dbReference type="InterPro" id="IPR000164">
    <property type="entry name" value="Histone_H3/CENP-A"/>
</dbReference>
<protein>
    <submittedName>
        <fullName evidence="4">Uncharacterized protein LOC106467293</fullName>
    </submittedName>
</protein>
<dbReference type="InterPro" id="IPR009072">
    <property type="entry name" value="Histone-fold"/>
</dbReference>
<gene>
    <name evidence="4" type="primary">LOC106467293</name>
</gene>
<dbReference type="Proteomes" id="UP000694941">
    <property type="component" value="Unplaced"/>
</dbReference>
<dbReference type="Gene3D" id="1.10.20.10">
    <property type="entry name" value="Histone, subunit A"/>
    <property type="match status" value="1"/>
</dbReference>
<sequence>MAFQEASVAYLMGLFEDTNLCDMYAKKGTIMPKDIQIVCRIRGLCLICFMGVPVVVMHTLEEILEPETPRLEEEESVVLGDEVIRTEDILVSNGNSEDSAPITEDNTPSTPVTTQANIVAHDYNLRSHCPISIQPEVALTTRMV</sequence>
<dbReference type="Pfam" id="PF00125">
    <property type="entry name" value="Histone"/>
    <property type="match status" value="1"/>
</dbReference>
<evidence type="ECO:0000313" key="4">
    <source>
        <dbReference type="RefSeq" id="XP_013783086.1"/>
    </source>
</evidence>
<evidence type="ECO:0000256" key="1">
    <source>
        <dbReference type="ARBA" id="ARBA00010343"/>
    </source>
</evidence>
<feature type="domain" description="Core Histone H2A/H2B/H3" evidence="2">
    <location>
        <begin position="2"/>
        <end position="41"/>
    </location>
</feature>
<dbReference type="GeneID" id="106467293"/>
<evidence type="ECO:0000259" key="2">
    <source>
        <dbReference type="Pfam" id="PF00125"/>
    </source>
</evidence>
<evidence type="ECO:0000313" key="3">
    <source>
        <dbReference type="Proteomes" id="UP000694941"/>
    </source>
</evidence>
<proteinExistence type="inferred from homology"/>
<comment type="similarity">
    <text evidence="1">Belongs to the histone H3 family.</text>
</comment>
<dbReference type="InterPro" id="IPR007125">
    <property type="entry name" value="H2A/H2B/H3"/>
</dbReference>
<dbReference type="RefSeq" id="XP_013783086.1">
    <property type="nucleotide sequence ID" value="XM_013927632.1"/>
</dbReference>
<dbReference type="PANTHER" id="PTHR11426">
    <property type="entry name" value="HISTONE H3"/>
    <property type="match status" value="1"/>
</dbReference>
<keyword evidence="3" id="KW-1185">Reference proteome</keyword>
<reference evidence="4" key="1">
    <citation type="submission" date="2025-08" db="UniProtKB">
        <authorList>
            <consortium name="RefSeq"/>
        </authorList>
    </citation>
    <scope>IDENTIFICATION</scope>
    <source>
        <tissue evidence="4">Muscle</tissue>
    </source>
</reference>
<dbReference type="PRINTS" id="PR00622">
    <property type="entry name" value="HISTONEH3"/>
</dbReference>